<keyword evidence="2" id="KW-1185">Reference proteome</keyword>
<evidence type="ECO:0000313" key="2">
    <source>
        <dbReference type="Proteomes" id="UP001054945"/>
    </source>
</evidence>
<sequence length="119" mass="13386">MILNVHHFLLLQVPEKFHFLEIYEPPEYTNWCHSTPPTSISAAKTFSGDKADMWQFGILSLDLLTNMKLSDTRDSSFSLWHHDVWPFVQGAAAQGLHGIPHGGGVQECVLQQFGLRAVP</sequence>
<proteinExistence type="predicted"/>
<name>A0AAV4MZ40_CAEEX</name>
<keyword evidence="1" id="KW-0418">Kinase</keyword>
<dbReference type="EMBL" id="BPLR01002683">
    <property type="protein sequence ID" value="GIX76646.1"/>
    <property type="molecule type" value="Genomic_DNA"/>
</dbReference>
<evidence type="ECO:0000313" key="1">
    <source>
        <dbReference type="EMBL" id="GIX76646.1"/>
    </source>
</evidence>
<dbReference type="AlphaFoldDB" id="A0AAV4MZ40"/>
<comment type="caution">
    <text evidence="1">The sequence shown here is derived from an EMBL/GenBank/DDBJ whole genome shotgun (WGS) entry which is preliminary data.</text>
</comment>
<protein>
    <submittedName>
        <fullName evidence="1">Protein kinase domain-containing protein</fullName>
    </submittedName>
</protein>
<organism evidence="1 2">
    <name type="scientific">Caerostris extrusa</name>
    <name type="common">Bark spider</name>
    <name type="synonym">Caerostris bankana</name>
    <dbReference type="NCBI Taxonomy" id="172846"/>
    <lineage>
        <taxon>Eukaryota</taxon>
        <taxon>Metazoa</taxon>
        <taxon>Ecdysozoa</taxon>
        <taxon>Arthropoda</taxon>
        <taxon>Chelicerata</taxon>
        <taxon>Arachnida</taxon>
        <taxon>Araneae</taxon>
        <taxon>Araneomorphae</taxon>
        <taxon>Entelegynae</taxon>
        <taxon>Araneoidea</taxon>
        <taxon>Araneidae</taxon>
        <taxon>Caerostris</taxon>
    </lineage>
</organism>
<dbReference type="Proteomes" id="UP001054945">
    <property type="component" value="Unassembled WGS sequence"/>
</dbReference>
<accession>A0AAV4MZ40</accession>
<reference evidence="1 2" key="1">
    <citation type="submission" date="2021-06" db="EMBL/GenBank/DDBJ databases">
        <title>Caerostris extrusa draft genome.</title>
        <authorList>
            <person name="Kono N."/>
            <person name="Arakawa K."/>
        </authorList>
    </citation>
    <scope>NUCLEOTIDE SEQUENCE [LARGE SCALE GENOMIC DNA]</scope>
</reference>
<gene>
    <name evidence="1" type="primary">AVEN_240806_1</name>
    <name evidence="1" type="ORF">CEXT_143891</name>
</gene>
<dbReference type="GO" id="GO:0016301">
    <property type="term" value="F:kinase activity"/>
    <property type="evidence" value="ECO:0007669"/>
    <property type="project" value="UniProtKB-KW"/>
</dbReference>
<keyword evidence="1" id="KW-0808">Transferase</keyword>